<gene>
    <name evidence="12" type="ORF">V9T40_001041</name>
</gene>
<evidence type="ECO:0000256" key="5">
    <source>
        <dbReference type="ARBA" id="ARBA00023015"/>
    </source>
</evidence>
<dbReference type="InterPro" id="IPR020472">
    <property type="entry name" value="WD40_PAC1"/>
</dbReference>
<dbReference type="SUPFAM" id="SSF50978">
    <property type="entry name" value="WD40 repeat-like"/>
    <property type="match status" value="1"/>
</dbReference>
<evidence type="ECO:0000256" key="8">
    <source>
        <dbReference type="ARBA" id="ARBA00044130"/>
    </source>
</evidence>
<evidence type="ECO:0000256" key="2">
    <source>
        <dbReference type="ARBA" id="ARBA00009435"/>
    </source>
</evidence>
<dbReference type="Pfam" id="PF04494">
    <property type="entry name" value="TFIID_NTD2"/>
    <property type="match status" value="1"/>
</dbReference>
<evidence type="ECO:0000256" key="6">
    <source>
        <dbReference type="ARBA" id="ARBA00023163"/>
    </source>
</evidence>
<feature type="repeat" description="WD" evidence="9">
    <location>
        <begin position="519"/>
        <end position="560"/>
    </location>
</feature>
<dbReference type="PANTHER" id="PTHR19879">
    <property type="entry name" value="TRANSCRIPTION INITIATION FACTOR TFIID"/>
    <property type="match status" value="1"/>
</dbReference>
<dbReference type="SUPFAM" id="SSF160897">
    <property type="entry name" value="Taf5 N-terminal domain-like"/>
    <property type="match status" value="1"/>
</dbReference>
<dbReference type="InterPro" id="IPR037264">
    <property type="entry name" value="TFIID_NTD2_sf"/>
</dbReference>
<feature type="domain" description="TFIID subunit TAF5 NTD2" evidence="11">
    <location>
        <begin position="101"/>
        <end position="230"/>
    </location>
</feature>
<evidence type="ECO:0000259" key="11">
    <source>
        <dbReference type="Pfam" id="PF04494"/>
    </source>
</evidence>
<accession>A0AAN9TAN8</accession>
<feature type="compositionally biased region" description="Basic and acidic residues" evidence="10">
    <location>
        <begin position="303"/>
        <end position="313"/>
    </location>
</feature>
<dbReference type="InterPro" id="IPR001680">
    <property type="entry name" value="WD40_rpt"/>
</dbReference>
<dbReference type="EMBL" id="JBBCAQ010000034">
    <property type="protein sequence ID" value="KAK7580412.1"/>
    <property type="molecule type" value="Genomic_DNA"/>
</dbReference>
<dbReference type="Gene3D" id="2.130.10.10">
    <property type="entry name" value="YVTN repeat-like/Quinoprotein amine dehydrogenase"/>
    <property type="match status" value="2"/>
</dbReference>
<dbReference type="CDD" id="cd00200">
    <property type="entry name" value="WD40"/>
    <property type="match status" value="1"/>
</dbReference>
<evidence type="ECO:0000313" key="13">
    <source>
        <dbReference type="Proteomes" id="UP001367676"/>
    </source>
</evidence>
<keyword evidence="13" id="KW-1185">Reference proteome</keyword>
<dbReference type="CDD" id="cd08044">
    <property type="entry name" value="TAF5_NTD2"/>
    <property type="match status" value="1"/>
</dbReference>
<evidence type="ECO:0000256" key="7">
    <source>
        <dbReference type="ARBA" id="ARBA00023242"/>
    </source>
</evidence>
<keyword evidence="6" id="KW-0804">Transcription</keyword>
<feature type="region of interest" description="Disordered" evidence="10">
    <location>
        <begin position="283"/>
        <end position="328"/>
    </location>
</feature>
<evidence type="ECO:0000256" key="3">
    <source>
        <dbReference type="ARBA" id="ARBA00022574"/>
    </source>
</evidence>
<dbReference type="InterPro" id="IPR007582">
    <property type="entry name" value="TFIID_NTD2"/>
</dbReference>
<dbReference type="FunFam" id="2.130.10.10:FF:000243">
    <property type="entry name" value="Transcription initiation factor TFIID subunit 5"/>
    <property type="match status" value="1"/>
</dbReference>
<feature type="repeat" description="WD" evidence="9">
    <location>
        <begin position="603"/>
        <end position="635"/>
    </location>
</feature>
<feature type="repeat" description="WD" evidence="9">
    <location>
        <begin position="435"/>
        <end position="468"/>
    </location>
</feature>
<feature type="repeat" description="WD" evidence="9">
    <location>
        <begin position="561"/>
        <end position="602"/>
    </location>
</feature>
<dbReference type="InterPro" id="IPR036322">
    <property type="entry name" value="WD40_repeat_dom_sf"/>
</dbReference>
<evidence type="ECO:0000256" key="10">
    <source>
        <dbReference type="SAM" id="MobiDB-lite"/>
    </source>
</evidence>
<dbReference type="GO" id="GO:0005669">
    <property type="term" value="C:transcription factor TFIID complex"/>
    <property type="evidence" value="ECO:0007669"/>
    <property type="project" value="TreeGrafter"/>
</dbReference>
<dbReference type="PANTHER" id="PTHR19879:SF1">
    <property type="entry name" value="CANNONBALL-RELATED"/>
    <property type="match status" value="1"/>
</dbReference>
<proteinExistence type="inferred from homology"/>
<dbReference type="InterPro" id="IPR006594">
    <property type="entry name" value="LisH"/>
</dbReference>
<dbReference type="AlphaFoldDB" id="A0AAN9TAN8"/>
<reference evidence="12 13" key="1">
    <citation type="submission" date="2024-03" db="EMBL/GenBank/DDBJ databases">
        <title>Adaptation during the transition from Ophiocordyceps entomopathogen to insect associate is accompanied by gene loss and intensified selection.</title>
        <authorList>
            <person name="Ward C.M."/>
            <person name="Onetto C.A."/>
            <person name="Borneman A.R."/>
        </authorList>
    </citation>
    <scope>NUCLEOTIDE SEQUENCE [LARGE SCALE GENOMIC DNA]</scope>
    <source>
        <strain evidence="12">AWRI1</strain>
        <tissue evidence="12">Single Adult Female</tissue>
    </source>
</reference>
<dbReference type="GO" id="GO:0006367">
    <property type="term" value="P:transcription initiation at RNA polymerase II promoter"/>
    <property type="evidence" value="ECO:0007669"/>
    <property type="project" value="TreeGrafter"/>
</dbReference>
<dbReference type="PROSITE" id="PS50294">
    <property type="entry name" value="WD_REPEATS_REGION"/>
    <property type="match status" value="5"/>
</dbReference>
<keyword evidence="4" id="KW-0677">Repeat</keyword>
<dbReference type="GO" id="GO:0016251">
    <property type="term" value="F:RNA polymerase II general transcription initiation factor activity"/>
    <property type="evidence" value="ECO:0007669"/>
    <property type="project" value="TreeGrafter"/>
</dbReference>
<dbReference type="InterPro" id="IPR015943">
    <property type="entry name" value="WD40/YVTN_repeat-like_dom_sf"/>
</dbReference>
<dbReference type="PROSITE" id="PS50896">
    <property type="entry name" value="LISH"/>
    <property type="match status" value="1"/>
</dbReference>
<dbReference type="Gene3D" id="1.25.40.500">
    <property type="entry name" value="TFIID subunit TAF5, NTD2 domain"/>
    <property type="match status" value="1"/>
</dbReference>
<dbReference type="Pfam" id="PF00400">
    <property type="entry name" value="WD40"/>
    <property type="match status" value="6"/>
</dbReference>
<dbReference type="SMART" id="SM00320">
    <property type="entry name" value="WD40"/>
    <property type="match status" value="6"/>
</dbReference>
<evidence type="ECO:0000256" key="1">
    <source>
        <dbReference type="ARBA" id="ARBA00004123"/>
    </source>
</evidence>
<dbReference type="Proteomes" id="UP001367676">
    <property type="component" value="Unassembled WGS sequence"/>
</dbReference>
<protein>
    <recommendedName>
        <fullName evidence="8">Transcription initiation factor TFIID subunit 5</fullName>
    </recommendedName>
</protein>
<evidence type="ECO:0000256" key="9">
    <source>
        <dbReference type="PROSITE-ProRule" id="PRU00221"/>
    </source>
</evidence>
<keyword evidence="5" id="KW-0805">Transcription regulation</keyword>
<evidence type="ECO:0000256" key="4">
    <source>
        <dbReference type="ARBA" id="ARBA00022737"/>
    </source>
</evidence>
<sequence length="696" mass="78704">MDVDPSVPDLFIPPPCSDIVMETIKVESPIIEEVKPDIVETPHPSNVLEKNVISAVLQICKKYNLKKTEEALKSEVHVSPDMVSMGSDSDVNKLLSAYKSEGDPDVYKDSYAALLKFVENSLDIYKHELGTILYPMFVHMYLELVYNGYKDQAIQFMETYGPKQEDYYQEDIQKFAAITLREQMRSSEIVETFKSNAFIIRMSRDTVSILKRHLNEKDHSVLLNIIKNHLYLDMYEGVARNKDQIEITAGGMVGEARREDNKAKVFYGLLKEPDLQCFVQAEEDEDGDGGADADKPKKKKAKKDSLFYKKSKTDPNAPSSDRMPLPELKDADKLEKVKALRESSKRVTLSAETLPSICCYTLLNTYYSVSCTEISEDASMLAVGFADSRIKVWSLVPQKLKAMKSAEQLQDINLEADDVLQRIMEDRSAETTKTLIGHTRSVTKISFSPDKTLLVSSSVDGTVRLWSLLLWTCLVVYKGHLTPVWDVEFSPYGYYFVTGGHDKTARLWVTDQYQPVRVFVGHYSDVDCVKFHPNSNYVATGSSDRTVRLWDCVSGSQVRLMTGHKGSITVLCFAIDGRFLASAGTDNNILVWDMAHGHLLAVFSAHTERIETLAFSRDGNILVSGSQDCSIKLWDFTKFTEDISFDDISVCHNPDIKKDGQYYLLRTFGTKQSPAITLFFTRRNVLFAVTYKKSEE</sequence>
<dbReference type="PRINTS" id="PR00320">
    <property type="entry name" value="GPROTEINBRPT"/>
</dbReference>
<comment type="similarity">
    <text evidence="2">Belongs to the WD repeat TAF5 family.</text>
</comment>
<keyword evidence="7" id="KW-0539">Nucleus</keyword>
<keyword evidence="3 9" id="KW-0853">WD repeat</keyword>
<evidence type="ECO:0000313" key="12">
    <source>
        <dbReference type="EMBL" id="KAK7580412.1"/>
    </source>
</evidence>
<comment type="caution">
    <text evidence="12">The sequence shown here is derived from an EMBL/GenBank/DDBJ whole genome shotgun (WGS) entry which is preliminary data.</text>
</comment>
<dbReference type="PROSITE" id="PS00678">
    <property type="entry name" value="WD_REPEATS_1"/>
    <property type="match status" value="1"/>
</dbReference>
<feature type="repeat" description="WD" evidence="9">
    <location>
        <begin position="477"/>
        <end position="508"/>
    </location>
</feature>
<organism evidence="12 13">
    <name type="scientific">Parthenolecanium corni</name>
    <dbReference type="NCBI Taxonomy" id="536013"/>
    <lineage>
        <taxon>Eukaryota</taxon>
        <taxon>Metazoa</taxon>
        <taxon>Ecdysozoa</taxon>
        <taxon>Arthropoda</taxon>
        <taxon>Hexapoda</taxon>
        <taxon>Insecta</taxon>
        <taxon>Pterygota</taxon>
        <taxon>Neoptera</taxon>
        <taxon>Paraneoptera</taxon>
        <taxon>Hemiptera</taxon>
        <taxon>Sternorrhyncha</taxon>
        <taxon>Coccoidea</taxon>
        <taxon>Coccidae</taxon>
        <taxon>Parthenolecanium</taxon>
    </lineage>
</organism>
<name>A0AAN9TAN8_9HEMI</name>
<comment type="subcellular location">
    <subcellularLocation>
        <location evidence="1">Nucleus</location>
    </subcellularLocation>
</comment>
<dbReference type="InterPro" id="IPR019775">
    <property type="entry name" value="WD40_repeat_CS"/>
</dbReference>
<dbReference type="PROSITE" id="PS50082">
    <property type="entry name" value="WD_REPEATS_2"/>
    <property type="match status" value="5"/>
</dbReference>